<dbReference type="EMBL" id="JACEFO010001869">
    <property type="protein sequence ID" value="KAF8697605.1"/>
    <property type="molecule type" value="Genomic_DNA"/>
</dbReference>
<dbReference type="InterPro" id="IPR018247">
    <property type="entry name" value="EF_Hand_1_Ca_BS"/>
</dbReference>
<dbReference type="GO" id="GO:0016020">
    <property type="term" value="C:membrane"/>
    <property type="evidence" value="ECO:0007669"/>
    <property type="project" value="InterPro"/>
</dbReference>
<evidence type="ECO:0000256" key="6">
    <source>
        <dbReference type="ARBA" id="ARBA00022989"/>
    </source>
</evidence>
<keyword evidence="4 9" id="KW-0812">Transmembrane</keyword>
<name>A0A835BHW6_9POAL</name>
<reference evidence="11" key="1">
    <citation type="submission" date="2020-07" db="EMBL/GenBank/DDBJ databases">
        <title>Genome sequence and genetic diversity analysis of an under-domesticated orphan crop, white fonio (Digitaria exilis).</title>
        <authorList>
            <person name="Bennetzen J.L."/>
            <person name="Chen S."/>
            <person name="Ma X."/>
            <person name="Wang X."/>
            <person name="Yssel A.E.J."/>
            <person name="Chaluvadi S.R."/>
            <person name="Johnson M."/>
            <person name="Gangashetty P."/>
            <person name="Hamidou F."/>
            <person name="Sanogo M.D."/>
            <person name="Zwaenepoel A."/>
            <person name="Wallace J."/>
            <person name="Van De Peer Y."/>
            <person name="Van Deynze A."/>
        </authorList>
    </citation>
    <scope>NUCLEOTIDE SEQUENCE</scope>
    <source>
        <tissue evidence="11">Leaves</tissue>
    </source>
</reference>
<accession>A0A835BHW6</accession>
<gene>
    <name evidence="11" type="ORF">HU200_035791</name>
</gene>
<proteinExistence type="predicted"/>
<organism evidence="11 12">
    <name type="scientific">Digitaria exilis</name>
    <dbReference type="NCBI Taxonomy" id="1010633"/>
    <lineage>
        <taxon>Eukaryota</taxon>
        <taxon>Viridiplantae</taxon>
        <taxon>Streptophyta</taxon>
        <taxon>Embryophyta</taxon>
        <taxon>Tracheophyta</taxon>
        <taxon>Spermatophyta</taxon>
        <taxon>Magnoliopsida</taxon>
        <taxon>Liliopsida</taxon>
        <taxon>Poales</taxon>
        <taxon>Poaceae</taxon>
        <taxon>PACMAD clade</taxon>
        <taxon>Panicoideae</taxon>
        <taxon>Panicodae</taxon>
        <taxon>Paniceae</taxon>
        <taxon>Anthephorinae</taxon>
        <taxon>Digitaria</taxon>
    </lineage>
</organism>
<dbReference type="GO" id="GO:0005509">
    <property type="term" value="F:calcium ion binding"/>
    <property type="evidence" value="ECO:0007669"/>
    <property type="project" value="InterPro"/>
</dbReference>
<dbReference type="Proteomes" id="UP000636709">
    <property type="component" value="Unassembled WGS sequence"/>
</dbReference>
<evidence type="ECO:0000313" key="11">
    <source>
        <dbReference type="EMBL" id="KAF8697605.1"/>
    </source>
</evidence>
<feature type="domain" description="EF-hand" evidence="10">
    <location>
        <begin position="240"/>
        <end position="275"/>
    </location>
</feature>
<dbReference type="GO" id="GO:0012505">
    <property type="term" value="C:endomembrane system"/>
    <property type="evidence" value="ECO:0007669"/>
    <property type="project" value="UniProtKB-SubCell"/>
</dbReference>
<dbReference type="InterPro" id="IPR004713">
    <property type="entry name" value="CaH_exchang"/>
</dbReference>
<feature type="transmembrane region" description="Helical" evidence="9">
    <location>
        <begin position="53"/>
        <end position="77"/>
    </location>
</feature>
<evidence type="ECO:0000256" key="1">
    <source>
        <dbReference type="ARBA" id="ARBA00004127"/>
    </source>
</evidence>
<dbReference type="SUPFAM" id="SSF47473">
    <property type="entry name" value="EF-hand"/>
    <property type="match status" value="1"/>
</dbReference>
<evidence type="ECO:0000256" key="4">
    <source>
        <dbReference type="ARBA" id="ARBA00022692"/>
    </source>
</evidence>
<sequence>MAMMCQQSYGFLPCTTTVLGNLFLIPTYGFLMYKGATYLSHGSELLLEIMGPGLVAGLLVPILGVIPEALTVLVSGLSGSRDTAQSQVLTGMGLLAGSTVFLLTLLWGTCVVVGKCDLGPNHDAVDLTNTKGFSLTGTGVSTDPRTTNLARIMAISVIPFIIVGLPNMMKMTHHGQRLAVLMALIVSFLLALFYCLYQVAHPWVQERRLAYVKHKLVIAAILRHAQMHALGQLISDDGTPNEDGIRKLFCIIDMDESRTLSRAELHAFIVGINFEDIKSDRMDAVDSFMAEFDESRNDTVEEGEFVCGMKRCIHKAKSSSMKKKSSLKGSGNFLIDFIHDYHEEHDELLDKPDEEERRMENPDGWFIAKAVGLLLLGTAMAALFADPLVDAVQNISNATRVPPFFISFVILPLVTNSIGEPVFSVMCVSNKRQRTASLTFSELYSGVAMKNTLCLGVFLALIYVRNLRWEFSSEMLMVVLVCVVVGLLASFRTTFPLWTCLVAYTMYPLSLVVVYVLDHVFHWS</sequence>
<keyword evidence="5" id="KW-0106">Calcium</keyword>
<keyword evidence="8 9" id="KW-0472">Membrane</keyword>
<evidence type="ECO:0000259" key="10">
    <source>
        <dbReference type="PROSITE" id="PS50222"/>
    </source>
</evidence>
<dbReference type="AlphaFoldDB" id="A0A835BHW6"/>
<feature type="transmembrane region" description="Helical" evidence="9">
    <location>
        <begin position="12"/>
        <end position="33"/>
    </location>
</feature>
<dbReference type="PROSITE" id="PS50222">
    <property type="entry name" value="EF_HAND_2"/>
    <property type="match status" value="1"/>
</dbReference>
<dbReference type="CDD" id="cd00051">
    <property type="entry name" value="EFh"/>
    <property type="match status" value="1"/>
</dbReference>
<comment type="subcellular location">
    <subcellularLocation>
        <location evidence="1">Endomembrane system</location>
        <topology evidence="1">Multi-pass membrane protein</topology>
    </subcellularLocation>
</comment>
<feature type="transmembrane region" description="Helical" evidence="9">
    <location>
        <begin position="443"/>
        <end position="464"/>
    </location>
</feature>
<keyword evidence="7" id="KW-0406">Ion transport</keyword>
<feature type="transmembrane region" description="Helical" evidence="9">
    <location>
        <begin position="366"/>
        <end position="389"/>
    </location>
</feature>
<evidence type="ECO:0000256" key="5">
    <source>
        <dbReference type="ARBA" id="ARBA00022837"/>
    </source>
</evidence>
<evidence type="ECO:0000256" key="3">
    <source>
        <dbReference type="ARBA" id="ARBA00022449"/>
    </source>
</evidence>
<evidence type="ECO:0000256" key="7">
    <source>
        <dbReference type="ARBA" id="ARBA00023065"/>
    </source>
</evidence>
<dbReference type="SMART" id="SM00054">
    <property type="entry name" value="EFh"/>
    <property type="match status" value="2"/>
</dbReference>
<feature type="transmembrane region" description="Helical" evidence="9">
    <location>
        <begin position="495"/>
        <end position="517"/>
    </location>
</feature>
<keyword evidence="12" id="KW-1185">Reference proteome</keyword>
<dbReference type="GO" id="GO:0006874">
    <property type="term" value="P:intracellular calcium ion homeostasis"/>
    <property type="evidence" value="ECO:0007669"/>
    <property type="project" value="TreeGrafter"/>
</dbReference>
<feature type="transmembrane region" description="Helical" evidence="9">
    <location>
        <begin position="401"/>
        <end position="423"/>
    </location>
</feature>
<keyword evidence="6 9" id="KW-1133">Transmembrane helix</keyword>
<feature type="transmembrane region" description="Helical" evidence="9">
    <location>
        <begin position="89"/>
        <end position="114"/>
    </location>
</feature>
<dbReference type="PANTHER" id="PTHR31503">
    <property type="entry name" value="VACUOLAR CALCIUM ION TRANSPORTER"/>
    <property type="match status" value="1"/>
</dbReference>
<evidence type="ECO:0000256" key="9">
    <source>
        <dbReference type="SAM" id="Phobius"/>
    </source>
</evidence>
<dbReference type="InterPro" id="IPR011992">
    <property type="entry name" value="EF-hand-dom_pair"/>
</dbReference>
<evidence type="ECO:0000256" key="2">
    <source>
        <dbReference type="ARBA" id="ARBA00022448"/>
    </source>
</evidence>
<keyword evidence="2" id="KW-0813">Transport</keyword>
<dbReference type="InterPro" id="IPR004837">
    <property type="entry name" value="NaCa_Exmemb"/>
</dbReference>
<feature type="transmembrane region" description="Helical" evidence="9">
    <location>
        <begin position="149"/>
        <end position="166"/>
    </location>
</feature>
<evidence type="ECO:0000256" key="8">
    <source>
        <dbReference type="ARBA" id="ARBA00023136"/>
    </source>
</evidence>
<dbReference type="Pfam" id="PF01699">
    <property type="entry name" value="Na_Ca_ex"/>
    <property type="match status" value="1"/>
</dbReference>
<dbReference type="InterPro" id="IPR002048">
    <property type="entry name" value="EF_hand_dom"/>
</dbReference>
<dbReference type="Gene3D" id="1.10.238.10">
    <property type="entry name" value="EF-hand"/>
    <property type="match status" value="1"/>
</dbReference>
<keyword evidence="3" id="KW-0050">Antiport</keyword>
<evidence type="ECO:0000313" key="12">
    <source>
        <dbReference type="Proteomes" id="UP000636709"/>
    </source>
</evidence>
<dbReference type="OrthoDB" id="26525at2759"/>
<dbReference type="GO" id="GO:0015369">
    <property type="term" value="F:calcium:proton antiporter activity"/>
    <property type="evidence" value="ECO:0007669"/>
    <property type="project" value="TreeGrafter"/>
</dbReference>
<protein>
    <recommendedName>
        <fullName evidence="10">EF-hand domain-containing protein</fullName>
    </recommendedName>
</protein>
<feature type="transmembrane region" description="Helical" evidence="9">
    <location>
        <begin position="178"/>
        <end position="200"/>
    </location>
</feature>
<comment type="caution">
    <text evidence="11">The sequence shown here is derived from an EMBL/GenBank/DDBJ whole genome shotgun (WGS) entry which is preliminary data.</text>
</comment>
<dbReference type="PANTHER" id="PTHR31503:SF52">
    <property type="entry name" value="SODIUM_CALCIUM EXCHANGER NCL1"/>
    <property type="match status" value="1"/>
</dbReference>
<feature type="transmembrane region" description="Helical" evidence="9">
    <location>
        <begin position="471"/>
        <end position="489"/>
    </location>
</feature>
<dbReference type="PROSITE" id="PS00018">
    <property type="entry name" value="EF_HAND_1"/>
    <property type="match status" value="2"/>
</dbReference>